<organism evidence="2 3">
    <name type="scientific">Pseudomonas fluorescens</name>
    <dbReference type="NCBI Taxonomy" id="294"/>
    <lineage>
        <taxon>Bacteria</taxon>
        <taxon>Pseudomonadati</taxon>
        <taxon>Pseudomonadota</taxon>
        <taxon>Gammaproteobacteria</taxon>
        <taxon>Pseudomonadales</taxon>
        <taxon>Pseudomonadaceae</taxon>
        <taxon>Pseudomonas</taxon>
    </lineage>
</organism>
<keyword evidence="1" id="KW-0812">Transmembrane</keyword>
<dbReference type="Proteomes" id="UP000255541">
    <property type="component" value="Unassembled WGS sequence"/>
</dbReference>
<keyword evidence="1" id="KW-0472">Membrane</keyword>
<feature type="transmembrane region" description="Helical" evidence="1">
    <location>
        <begin position="31"/>
        <end position="49"/>
    </location>
</feature>
<evidence type="ECO:0000313" key="2">
    <source>
        <dbReference type="EMBL" id="RDS90071.1"/>
    </source>
</evidence>
<proteinExistence type="predicted"/>
<dbReference type="EMBL" id="QRBA01000008">
    <property type="protein sequence ID" value="RDS90071.1"/>
    <property type="molecule type" value="Genomic_DNA"/>
</dbReference>
<gene>
    <name evidence="2" type="ORF">DL347_14790</name>
</gene>
<dbReference type="AlphaFoldDB" id="A0A7Z6MW32"/>
<keyword evidence="1" id="KW-1133">Transmembrane helix</keyword>
<reference evidence="2 3" key="1">
    <citation type="submission" date="2018-07" db="EMBL/GenBank/DDBJ databases">
        <title>Draft Genome Sequence of Pseudomonas fluorescens AHK-1 associated with canker disease of kiwifruit.</title>
        <authorList>
            <person name="Wu Z."/>
        </authorList>
    </citation>
    <scope>NUCLEOTIDE SEQUENCE [LARGE SCALE GENOMIC DNA]</scope>
    <source>
        <strain evidence="2 3">AHK-1</strain>
    </source>
</reference>
<protein>
    <submittedName>
        <fullName evidence="2">Uncharacterized protein</fullName>
    </submittedName>
</protein>
<evidence type="ECO:0000313" key="3">
    <source>
        <dbReference type="Proteomes" id="UP000255541"/>
    </source>
</evidence>
<feature type="transmembrane region" description="Helical" evidence="1">
    <location>
        <begin position="6"/>
        <end position="26"/>
    </location>
</feature>
<comment type="caution">
    <text evidence="2">The sequence shown here is derived from an EMBL/GenBank/DDBJ whole genome shotgun (WGS) entry which is preliminary data.</text>
</comment>
<dbReference type="RefSeq" id="WP_092488876.1">
    <property type="nucleotide sequence ID" value="NZ_QRBA01000008.1"/>
</dbReference>
<name>A0A7Z6MW32_PSEFL</name>
<feature type="transmembrane region" description="Helical" evidence="1">
    <location>
        <begin position="69"/>
        <end position="92"/>
    </location>
</feature>
<evidence type="ECO:0000256" key="1">
    <source>
        <dbReference type="SAM" id="Phobius"/>
    </source>
</evidence>
<accession>A0A7Z6MW32</accession>
<sequence>MELLYATLLIITILGMAAWMFLGGFVFRNPFVLYITGFVLALVGGYLSYSLQEIAANGEAAKYFTDLKLAAALVSYTIAAAGGSLIASGILLKAQHMAKADKISAKRAVNIVANNIEMIHQQALQLRDNPTALTIAKQEEQRLDLRLRLYEQRTALDKALERLEQMDYP</sequence>